<gene>
    <name evidence="2" type="ORF">GO493_28360</name>
</gene>
<accession>A0A7K1UDY4</accession>
<dbReference type="EMBL" id="WRXN01000020">
    <property type="protein sequence ID" value="MVT12205.1"/>
    <property type="molecule type" value="Genomic_DNA"/>
</dbReference>
<dbReference type="RefSeq" id="WP_157309627.1">
    <property type="nucleotide sequence ID" value="NZ_WRXN01000020.1"/>
</dbReference>
<feature type="transmembrane region" description="Helical" evidence="1">
    <location>
        <begin position="44"/>
        <end position="62"/>
    </location>
</feature>
<evidence type="ECO:0000256" key="1">
    <source>
        <dbReference type="SAM" id="Phobius"/>
    </source>
</evidence>
<keyword evidence="3" id="KW-1185">Reference proteome</keyword>
<sequence>MLKKLLILGVVSGVLAGLAGYIYQKVYVEILGEGFLNIVKPVNIFAASLIGTIVAAFGYFLLSKVLKGYTEIVFNLLFSIITFATLIGPISFQMPADELAPPELFPGLAIPMHFFPALAWYTLKPLFAKSV</sequence>
<keyword evidence="1" id="KW-0472">Membrane</keyword>
<evidence type="ECO:0008006" key="4">
    <source>
        <dbReference type="Google" id="ProtNLM"/>
    </source>
</evidence>
<organism evidence="2 3">
    <name type="scientific">Chitinophaga tropicalis</name>
    <dbReference type="NCBI Taxonomy" id="2683588"/>
    <lineage>
        <taxon>Bacteria</taxon>
        <taxon>Pseudomonadati</taxon>
        <taxon>Bacteroidota</taxon>
        <taxon>Chitinophagia</taxon>
        <taxon>Chitinophagales</taxon>
        <taxon>Chitinophagaceae</taxon>
        <taxon>Chitinophaga</taxon>
    </lineage>
</organism>
<dbReference type="AlphaFoldDB" id="A0A7K1UDY4"/>
<dbReference type="Proteomes" id="UP000461730">
    <property type="component" value="Unassembled WGS sequence"/>
</dbReference>
<keyword evidence="1" id="KW-1133">Transmembrane helix</keyword>
<evidence type="ECO:0000313" key="3">
    <source>
        <dbReference type="Proteomes" id="UP000461730"/>
    </source>
</evidence>
<name>A0A7K1UDY4_9BACT</name>
<proteinExistence type="predicted"/>
<feature type="transmembrane region" description="Helical" evidence="1">
    <location>
        <begin position="104"/>
        <end position="123"/>
    </location>
</feature>
<keyword evidence="1" id="KW-0812">Transmembrane</keyword>
<reference evidence="2 3" key="1">
    <citation type="submission" date="2019-12" db="EMBL/GenBank/DDBJ databases">
        <title>Chitinophaga sp. strain ysch24 (GDMCC 1.1355), whole genome shotgun sequence.</title>
        <authorList>
            <person name="Zhang X."/>
        </authorList>
    </citation>
    <scope>NUCLEOTIDE SEQUENCE [LARGE SCALE GENOMIC DNA]</scope>
    <source>
        <strain evidence="3">ysch24</strain>
    </source>
</reference>
<comment type="caution">
    <text evidence="2">The sequence shown here is derived from an EMBL/GenBank/DDBJ whole genome shotgun (WGS) entry which is preliminary data.</text>
</comment>
<protein>
    <recommendedName>
        <fullName evidence="4">DUF1440 domain-containing protein</fullName>
    </recommendedName>
</protein>
<evidence type="ECO:0000313" key="2">
    <source>
        <dbReference type="EMBL" id="MVT12205.1"/>
    </source>
</evidence>
<feature type="transmembrane region" description="Helical" evidence="1">
    <location>
        <begin position="74"/>
        <end position="92"/>
    </location>
</feature>